<dbReference type="GO" id="GO:0043812">
    <property type="term" value="F:phosphatidylinositol-4-phosphate phosphatase activity"/>
    <property type="evidence" value="ECO:0007669"/>
    <property type="project" value="TreeGrafter"/>
</dbReference>
<feature type="domain" description="SAC" evidence="2">
    <location>
        <begin position="1"/>
        <end position="64"/>
    </location>
</feature>
<protein>
    <submittedName>
        <fullName evidence="3">Phosphoinositide phosphatase SAC8 isoform X2</fullName>
    </submittedName>
</protein>
<evidence type="ECO:0000259" key="2">
    <source>
        <dbReference type="PROSITE" id="PS50275"/>
    </source>
</evidence>
<dbReference type="Proteomes" id="UP000485058">
    <property type="component" value="Unassembled WGS sequence"/>
</dbReference>
<gene>
    <name evidence="3" type="ORF">HaLaN_25125</name>
</gene>
<evidence type="ECO:0000313" key="3">
    <source>
        <dbReference type="EMBL" id="GFH26898.1"/>
    </source>
</evidence>
<sequence>STSCVDTTNLIQADVGNAFVTAALTGVGLMSEGHSLRTHQPALAAALDTLWANHGAVLADQLAGSGCASAAVIRAGGREPQIWDRLQHWAALATRWYGYNFAEARRQDGLDLVTGVFQVRPGVRAPPRRPVQYSVVQLAGVSLVWAVVQLAVFLSAMASGTVTHEDLALRVGLPLACAGGMALWVWLNRSAYVEKPVLAPELTDLVRTKCK</sequence>
<comment type="caution">
    <text evidence="3">The sequence shown here is derived from an EMBL/GenBank/DDBJ whole genome shotgun (WGS) entry which is preliminary data.</text>
</comment>
<feature type="transmembrane region" description="Helical" evidence="1">
    <location>
        <begin position="133"/>
        <end position="155"/>
    </location>
</feature>
<proteinExistence type="predicted"/>
<dbReference type="GO" id="GO:0005783">
    <property type="term" value="C:endoplasmic reticulum"/>
    <property type="evidence" value="ECO:0007669"/>
    <property type="project" value="TreeGrafter"/>
</dbReference>
<keyword evidence="1" id="KW-1133">Transmembrane helix</keyword>
<keyword evidence="4" id="KW-1185">Reference proteome</keyword>
<dbReference type="PANTHER" id="PTHR45662:SF2">
    <property type="entry name" value="PHOSPHATIDYLINOSITOL-3-PHOSPHATASE SAC1"/>
    <property type="match status" value="1"/>
</dbReference>
<name>A0A6A0A469_HAELA</name>
<feature type="non-terminal residue" evidence="3">
    <location>
        <position position="1"/>
    </location>
</feature>
<accession>A0A6A0A469</accession>
<keyword evidence="1" id="KW-0472">Membrane</keyword>
<evidence type="ECO:0000313" key="4">
    <source>
        <dbReference type="Proteomes" id="UP000485058"/>
    </source>
</evidence>
<organism evidence="3 4">
    <name type="scientific">Haematococcus lacustris</name>
    <name type="common">Green alga</name>
    <name type="synonym">Haematococcus pluvialis</name>
    <dbReference type="NCBI Taxonomy" id="44745"/>
    <lineage>
        <taxon>Eukaryota</taxon>
        <taxon>Viridiplantae</taxon>
        <taxon>Chlorophyta</taxon>
        <taxon>core chlorophytes</taxon>
        <taxon>Chlorophyceae</taxon>
        <taxon>CS clade</taxon>
        <taxon>Chlamydomonadales</taxon>
        <taxon>Haematococcaceae</taxon>
        <taxon>Haematococcus</taxon>
    </lineage>
</organism>
<keyword evidence="1" id="KW-0812">Transmembrane</keyword>
<evidence type="ECO:0000256" key="1">
    <source>
        <dbReference type="SAM" id="Phobius"/>
    </source>
</evidence>
<dbReference type="InterPro" id="IPR002013">
    <property type="entry name" value="SAC_dom"/>
</dbReference>
<reference evidence="3 4" key="1">
    <citation type="submission" date="2020-02" db="EMBL/GenBank/DDBJ databases">
        <title>Draft genome sequence of Haematococcus lacustris strain NIES-144.</title>
        <authorList>
            <person name="Morimoto D."/>
            <person name="Nakagawa S."/>
            <person name="Yoshida T."/>
            <person name="Sawayama S."/>
        </authorList>
    </citation>
    <scope>NUCLEOTIDE SEQUENCE [LARGE SCALE GENOMIC DNA]</scope>
    <source>
        <strain evidence="3 4">NIES-144</strain>
    </source>
</reference>
<dbReference type="EMBL" id="BLLF01003281">
    <property type="protein sequence ID" value="GFH26898.1"/>
    <property type="molecule type" value="Genomic_DNA"/>
</dbReference>
<dbReference type="AlphaFoldDB" id="A0A6A0A469"/>
<dbReference type="GO" id="GO:0046856">
    <property type="term" value="P:phosphatidylinositol dephosphorylation"/>
    <property type="evidence" value="ECO:0007669"/>
    <property type="project" value="TreeGrafter"/>
</dbReference>
<dbReference type="PROSITE" id="PS50275">
    <property type="entry name" value="SAC"/>
    <property type="match status" value="1"/>
</dbReference>
<dbReference type="PANTHER" id="PTHR45662">
    <property type="entry name" value="PHOSPHATIDYLINOSITIDE PHOSPHATASE SAC1"/>
    <property type="match status" value="1"/>
</dbReference>
<feature type="transmembrane region" description="Helical" evidence="1">
    <location>
        <begin position="167"/>
        <end position="187"/>
    </location>
</feature>